<evidence type="ECO:0000313" key="3">
    <source>
        <dbReference type="Proteomes" id="UP000053331"/>
    </source>
</evidence>
<feature type="transmembrane region" description="Helical" evidence="1">
    <location>
        <begin position="48"/>
        <end position="67"/>
    </location>
</feature>
<organism evidence="2 3">
    <name type="scientific">Halorubrum saccharovorum</name>
    <dbReference type="NCBI Taxonomy" id="2248"/>
    <lineage>
        <taxon>Archaea</taxon>
        <taxon>Methanobacteriati</taxon>
        <taxon>Methanobacteriota</taxon>
        <taxon>Stenosarchaea group</taxon>
        <taxon>Halobacteria</taxon>
        <taxon>Halobacteriales</taxon>
        <taxon>Haloferacaceae</taxon>
        <taxon>Halorubrum</taxon>
    </lineage>
</organism>
<gene>
    <name evidence="2" type="ORF">FK85_28415</name>
</gene>
<name>A0A0F8AUW4_9EURY</name>
<dbReference type="Proteomes" id="UP000053331">
    <property type="component" value="Unassembled WGS sequence"/>
</dbReference>
<reference evidence="2 3" key="1">
    <citation type="journal article" date="2015" name="Genome Announc.">
        <title>Draft genome sequence of a Halorubrum H3 strain isolated from the burlinskoye salt lake (Altai Krai, Russia).</title>
        <authorList>
            <person name="Rozanov A.S."/>
            <person name="Bryanskaya A.V."/>
            <person name="Malup T.K."/>
            <person name="Kotenko A.V."/>
            <person name="Peltek S.E."/>
        </authorList>
    </citation>
    <scope>NUCLEOTIDE SEQUENCE [LARGE SCALE GENOMIC DNA]</scope>
    <source>
        <strain evidence="2 3">H3</strain>
    </source>
</reference>
<comment type="caution">
    <text evidence="2">The sequence shown here is derived from an EMBL/GenBank/DDBJ whole genome shotgun (WGS) entry which is preliminary data.</text>
</comment>
<evidence type="ECO:0000313" key="2">
    <source>
        <dbReference type="EMBL" id="KKF39451.1"/>
    </source>
</evidence>
<keyword evidence="3" id="KW-1185">Reference proteome</keyword>
<keyword evidence="1" id="KW-0812">Transmembrane</keyword>
<accession>A0A0F8AUW4</accession>
<dbReference type="AlphaFoldDB" id="A0A0F8AUW4"/>
<evidence type="ECO:0000256" key="1">
    <source>
        <dbReference type="SAM" id="Phobius"/>
    </source>
</evidence>
<proteinExistence type="predicted"/>
<protein>
    <submittedName>
        <fullName evidence="2">Uncharacterized protein</fullName>
    </submittedName>
</protein>
<dbReference type="OrthoDB" id="330923at2157"/>
<keyword evidence="1" id="KW-1133">Transmembrane helix</keyword>
<feature type="transmembrane region" description="Helical" evidence="1">
    <location>
        <begin position="79"/>
        <end position="99"/>
    </location>
</feature>
<dbReference type="EMBL" id="JNFH02000049">
    <property type="protein sequence ID" value="KKF39451.1"/>
    <property type="molecule type" value="Genomic_DNA"/>
</dbReference>
<keyword evidence="1" id="KW-0472">Membrane</keyword>
<sequence>MSRSSAWSFATATGTVAVAPDEIRIRRQLCTAAVHAGRAISRGRVAPVVDAIGWSGIGAALTVLGALPRLLSLGGGSGTVWLTALAALTVTGTVAATVVQGRRTTVPLRAVERVEFDDNEVVVVHEEPDDSWFGDRWGSDDSDGDADRTETRIRPLDDAERSDAALAFRLRGVEICGAEEDEGVTRTAIDAPKTELLE</sequence>